<dbReference type="Pfam" id="PF00201">
    <property type="entry name" value="UDPGT"/>
    <property type="match status" value="1"/>
</dbReference>
<dbReference type="InterPro" id="IPR035595">
    <property type="entry name" value="UDP_glycos_trans_CS"/>
</dbReference>
<comment type="caution">
    <text evidence="6">The sequence shown here is derived from an EMBL/GenBank/DDBJ whole genome shotgun (WGS) entry which is preliminary data.</text>
</comment>
<keyword evidence="3 4" id="KW-0808">Transferase</keyword>
<name>A0AAN9VW24_9ORTH</name>
<sequence length="525" mass="57431">MRVTPPLPSVALGLALAVALAGGAGAARILALYAVPGRSHFMVTSSLARALAERGHEVVVVSPFTTPDRPANYTDFTIADPMDNAATTDFYNFGNLSPLGMVLFLWDFSIGMCRGNLADPKLKTLIHSKEKFDLVLLEGFVGDCLIGFAHRFNAPLVQMSAFHGAVWMGDWVGNPSPPAYVPDPFLDFSDRMTFKQRLVNTALVLLERAGRAWYYLPRMDAAMREGFGDPDMPHIADLERNTSVMMVNSHFSVAYPRPAVPAYVQVGGLHIKKPKPLPQELRAWLDAAPAEGFIYFSMGSNLRSADMPAAKREAFLRAFAALPQRVLWKWEEDALPGQPPNVRLAKWLPQQDVLAHPKLRLFITHGGLMSTQEAVYHGVPVVGIPLFGDQQLNMNRAAAAGFGVSLDFQDVTAEVLGATLRRVLGDASYSQAAKRLSAIFHDRPRPPIEEAVYWTEYVIRHDGAHHLRSAALDVAWWQYLLLDVVAVLTAAAALAVALACLAARAFLRCLRGGGGGRVTASKKRD</sequence>
<keyword evidence="5" id="KW-0472">Membrane</keyword>
<dbReference type="FunFam" id="3.40.50.2000:FF:000050">
    <property type="entry name" value="UDP-glucuronosyltransferase"/>
    <property type="match status" value="1"/>
</dbReference>
<comment type="catalytic activity">
    <reaction evidence="5">
        <text>glucuronate acceptor + UDP-alpha-D-glucuronate = acceptor beta-D-glucuronoside + UDP + H(+)</text>
        <dbReference type="Rhea" id="RHEA:21032"/>
        <dbReference type="ChEBI" id="CHEBI:15378"/>
        <dbReference type="ChEBI" id="CHEBI:58052"/>
        <dbReference type="ChEBI" id="CHEBI:58223"/>
        <dbReference type="ChEBI" id="CHEBI:132367"/>
        <dbReference type="ChEBI" id="CHEBI:132368"/>
        <dbReference type="EC" id="2.4.1.17"/>
    </reaction>
</comment>
<keyword evidence="5" id="KW-0812">Transmembrane</keyword>
<evidence type="ECO:0000313" key="7">
    <source>
        <dbReference type="Proteomes" id="UP001378592"/>
    </source>
</evidence>
<dbReference type="CDD" id="cd03784">
    <property type="entry name" value="GT1_Gtf-like"/>
    <property type="match status" value="1"/>
</dbReference>
<evidence type="ECO:0000256" key="5">
    <source>
        <dbReference type="RuleBase" id="RU362059"/>
    </source>
</evidence>
<comment type="similarity">
    <text evidence="1 4">Belongs to the UDP-glycosyltransferase family.</text>
</comment>
<dbReference type="Gene3D" id="3.40.50.2000">
    <property type="entry name" value="Glycogen Phosphorylase B"/>
    <property type="match status" value="2"/>
</dbReference>
<reference evidence="6 7" key="1">
    <citation type="submission" date="2024-03" db="EMBL/GenBank/DDBJ databases">
        <title>The genome assembly and annotation of the cricket Gryllus longicercus Weissman &amp; Gray.</title>
        <authorList>
            <person name="Szrajer S."/>
            <person name="Gray D."/>
            <person name="Ylla G."/>
        </authorList>
    </citation>
    <scope>NUCLEOTIDE SEQUENCE [LARGE SCALE GENOMIC DNA]</scope>
    <source>
        <strain evidence="6">DAG 2021-001</strain>
        <tissue evidence="6">Whole body minus gut</tissue>
    </source>
</reference>
<dbReference type="PROSITE" id="PS00375">
    <property type="entry name" value="UDPGT"/>
    <property type="match status" value="1"/>
</dbReference>
<dbReference type="InterPro" id="IPR002213">
    <property type="entry name" value="UDP_glucos_trans"/>
</dbReference>
<gene>
    <name evidence="6" type="ORF">R5R35_003935</name>
</gene>
<protein>
    <recommendedName>
        <fullName evidence="5">UDP-glucuronosyltransferase</fullName>
        <ecNumber evidence="5">2.4.1.17</ecNumber>
    </recommendedName>
</protein>
<evidence type="ECO:0000256" key="3">
    <source>
        <dbReference type="ARBA" id="ARBA00022679"/>
    </source>
</evidence>
<dbReference type="GO" id="GO:0015020">
    <property type="term" value="F:glucuronosyltransferase activity"/>
    <property type="evidence" value="ECO:0007669"/>
    <property type="project" value="UniProtKB-EC"/>
</dbReference>
<dbReference type="SUPFAM" id="SSF53756">
    <property type="entry name" value="UDP-Glycosyltransferase/glycogen phosphorylase"/>
    <property type="match status" value="1"/>
</dbReference>
<evidence type="ECO:0000256" key="4">
    <source>
        <dbReference type="RuleBase" id="RU003718"/>
    </source>
</evidence>
<dbReference type="GO" id="GO:0016020">
    <property type="term" value="C:membrane"/>
    <property type="evidence" value="ECO:0007669"/>
    <property type="project" value="UniProtKB-SubCell"/>
</dbReference>
<keyword evidence="5" id="KW-1133">Transmembrane helix</keyword>
<comment type="subcellular location">
    <subcellularLocation>
        <location evidence="5">Membrane</location>
        <topology evidence="5">Single-pass membrane protein</topology>
    </subcellularLocation>
</comment>
<dbReference type="AlphaFoldDB" id="A0AAN9VW24"/>
<keyword evidence="7" id="KW-1185">Reference proteome</keyword>
<keyword evidence="2 4" id="KW-0328">Glycosyltransferase</keyword>
<dbReference type="EC" id="2.4.1.17" evidence="5"/>
<feature type="transmembrane region" description="Helical" evidence="5">
    <location>
        <begin position="476"/>
        <end position="501"/>
    </location>
</feature>
<dbReference type="EMBL" id="JAZDUA010000183">
    <property type="protein sequence ID" value="KAK7865224.1"/>
    <property type="molecule type" value="Genomic_DNA"/>
</dbReference>
<proteinExistence type="inferred from homology"/>
<organism evidence="6 7">
    <name type="scientific">Gryllus longicercus</name>
    <dbReference type="NCBI Taxonomy" id="2509291"/>
    <lineage>
        <taxon>Eukaryota</taxon>
        <taxon>Metazoa</taxon>
        <taxon>Ecdysozoa</taxon>
        <taxon>Arthropoda</taxon>
        <taxon>Hexapoda</taxon>
        <taxon>Insecta</taxon>
        <taxon>Pterygota</taxon>
        <taxon>Neoptera</taxon>
        <taxon>Polyneoptera</taxon>
        <taxon>Orthoptera</taxon>
        <taxon>Ensifera</taxon>
        <taxon>Gryllidea</taxon>
        <taxon>Grylloidea</taxon>
        <taxon>Gryllidae</taxon>
        <taxon>Gryllinae</taxon>
        <taxon>Gryllus</taxon>
    </lineage>
</organism>
<dbReference type="Proteomes" id="UP001378592">
    <property type="component" value="Unassembled WGS sequence"/>
</dbReference>
<dbReference type="InterPro" id="IPR050271">
    <property type="entry name" value="UDP-glycosyltransferase"/>
</dbReference>
<dbReference type="PANTHER" id="PTHR48043:SF159">
    <property type="entry name" value="EG:EG0003.4 PROTEIN-RELATED"/>
    <property type="match status" value="1"/>
</dbReference>
<accession>A0AAN9VW24</accession>
<evidence type="ECO:0000313" key="6">
    <source>
        <dbReference type="EMBL" id="KAK7865224.1"/>
    </source>
</evidence>
<evidence type="ECO:0000256" key="2">
    <source>
        <dbReference type="ARBA" id="ARBA00022676"/>
    </source>
</evidence>
<evidence type="ECO:0000256" key="1">
    <source>
        <dbReference type="ARBA" id="ARBA00009995"/>
    </source>
</evidence>
<dbReference type="PANTHER" id="PTHR48043">
    <property type="entry name" value="EG:EG0003.4 PROTEIN-RELATED"/>
    <property type="match status" value="1"/>
</dbReference>